<dbReference type="InterPro" id="IPR006624">
    <property type="entry name" value="Beta-propeller_rpt_TECPR"/>
</dbReference>
<organism evidence="1">
    <name type="scientific">Amphimedon queenslandica</name>
    <name type="common">Sponge</name>
    <dbReference type="NCBI Taxonomy" id="400682"/>
    <lineage>
        <taxon>Eukaryota</taxon>
        <taxon>Metazoa</taxon>
        <taxon>Porifera</taxon>
        <taxon>Demospongiae</taxon>
        <taxon>Heteroscleromorpha</taxon>
        <taxon>Haplosclerida</taxon>
        <taxon>Niphatidae</taxon>
        <taxon>Amphimedon</taxon>
    </lineage>
</organism>
<dbReference type="OrthoDB" id="166585at2759"/>
<dbReference type="InParanoid" id="A0A1X7SUC8"/>
<sequence>MVNIEVNASYLWGIGADGFPYQKGIENSGGWVKHSHFPNMMDIAATRDSHYHIYEVSWVQHYTSTLHKVQGKFDQIDANSQHVYALNKTTNVISFRPVHGRGQWRTIPGQMKYVTAGTHEIFAIGVDDELYRCTIPCAGRYMGTIGISIISSI</sequence>
<evidence type="ECO:0000313" key="1">
    <source>
        <dbReference type="EnsemblMetazoa" id="Aqu2.1.05701_001"/>
    </source>
</evidence>
<protein>
    <submittedName>
        <fullName evidence="1">Uncharacterized protein</fullName>
    </submittedName>
</protein>
<accession>A0A1X7SUC8</accession>
<reference evidence="1" key="1">
    <citation type="submission" date="2017-05" db="UniProtKB">
        <authorList>
            <consortium name="EnsemblMetazoa"/>
        </authorList>
    </citation>
    <scope>IDENTIFICATION</scope>
</reference>
<dbReference type="EnsemblMetazoa" id="Aqu2.1.05701_001">
    <property type="protein sequence ID" value="Aqu2.1.05701_001"/>
    <property type="gene ID" value="Aqu2.1.05701"/>
</dbReference>
<proteinExistence type="predicted"/>
<dbReference type="AlphaFoldDB" id="A0A1X7SUC8"/>
<dbReference type="SMART" id="SM00706">
    <property type="entry name" value="TECPR"/>
    <property type="match status" value="2"/>
</dbReference>
<name>A0A1X7SUC8_AMPQE</name>